<evidence type="ECO:0000313" key="2">
    <source>
        <dbReference type="EMBL" id="GBN40762.1"/>
    </source>
</evidence>
<dbReference type="EMBL" id="BGPR01009551">
    <property type="protein sequence ID" value="GBN40762.1"/>
    <property type="molecule type" value="Genomic_DNA"/>
</dbReference>
<comment type="caution">
    <text evidence="2">The sequence shown here is derived from an EMBL/GenBank/DDBJ whole genome shotgun (WGS) entry which is preliminary data.</text>
</comment>
<gene>
    <name evidence="2" type="ORF">AVEN_182370_1</name>
</gene>
<keyword evidence="3" id="KW-1185">Reference proteome</keyword>
<reference evidence="2 3" key="1">
    <citation type="journal article" date="2019" name="Sci. Rep.">
        <title>Orb-weaving spider Araneus ventricosus genome elucidates the spidroin gene catalogue.</title>
        <authorList>
            <person name="Kono N."/>
            <person name="Nakamura H."/>
            <person name="Ohtoshi R."/>
            <person name="Moran D.A.P."/>
            <person name="Shinohara A."/>
            <person name="Yoshida Y."/>
            <person name="Fujiwara M."/>
            <person name="Mori M."/>
            <person name="Tomita M."/>
            <person name="Arakawa K."/>
        </authorList>
    </citation>
    <scope>NUCLEOTIDE SEQUENCE [LARGE SCALE GENOMIC DNA]</scope>
</reference>
<protein>
    <submittedName>
        <fullName evidence="2">Uncharacterized protein</fullName>
    </submittedName>
</protein>
<evidence type="ECO:0000256" key="1">
    <source>
        <dbReference type="SAM" id="MobiDB-lite"/>
    </source>
</evidence>
<name>A0A4Y2NPB3_ARAVE</name>
<feature type="region of interest" description="Disordered" evidence="1">
    <location>
        <begin position="40"/>
        <end position="65"/>
    </location>
</feature>
<organism evidence="2 3">
    <name type="scientific">Araneus ventricosus</name>
    <name type="common">Orbweaver spider</name>
    <name type="synonym">Epeira ventricosa</name>
    <dbReference type="NCBI Taxonomy" id="182803"/>
    <lineage>
        <taxon>Eukaryota</taxon>
        <taxon>Metazoa</taxon>
        <taxon>Ecdysozoa</taxon>
        <taxon>Arthropoda</taxon>
        <taxon>Chelicerata</taxon>
        <taxon>Arachnida</taxon>
        <taxon>Araneae</taxon>
        <taxon>Araneomorphae</taxon>
        <taxon>Entelegynae</taxon>
        <taxon>Araneoidea</taxon>
        <taxon>Araneidae</taxon>
        <taxon>Araneus</taxon>
    </lineage>
</organism>
<proteinExistence type="predicted"/>
<evidence type="ECO:0000313" key="3">
    <source>
        <dbReference type="Proteomes" id="UP000499080"/>
    </source>
</evidence>
<sequence length="118" mass="13275">MESVICRFKSQFSQPCEICIRKCPGVVLLFDKYIIGKMQKGSDNLDSKKNTQYGNSSLTPQATPPGPAFSRLDQLLPFGPRFQGALRKNAVYSKYEFCSVTEGQNGAIREYLLIWSNI</sequence>
<dbReference type="AlphaFoldDB" id="A0A4Y2NPB3"/>
<dbReference type="Proteomes" id="UP000499080">
    <property type="component" value="Unassembled WGS sequence"/>
</dbReference>
<feature type="compositionally biased region" description="Polar residues" evidence="1">
    <location>
        <begin position="50"/>
        <end position="61"/>
    </location>
</feature>
<accession>A0A4Y2NPB3</accession>